<sequence length="57" mass="6238">NGVPQVITNDFILKSDFEVDICGTRFPAKVNIHSPNLSSGFEYVIDSNGYIATQFSA</sequence>
<evidence type="ECO:0000313" key="1">
    <source>
        <dbReference type="EMBL" id="GIY79383.1"/>
    </source>
</evidence>
<protein>
    <submittedName>
        <fullName evidence="1">Pyruvate dehydrogenase phosphatase regulatory subunit, mitochondrial</fullName>
    </submittedName>
</protein>
<accession>A0AAV4WCP6</accession>
<evidence type="ECO:0000313" key="2">
    <source>
        <dbReference type="Proteomes" id="UP001054945"/>
    </source>
</evidence>
<feature type="non-terminal residue" evidence="1">
    <location>
        <position position="1"/>
    </location>
</feature>
<name>A0AAV4WCP6_CAEEX</name>
<dbReference type="AlphaFoldDB" id="A0AAV4WCP6"/>
<dbReference type="Proteomes" id="UP001054945">
    <property type="component" value="Unassembled WGS sequence"/>
</dbReference>
<comment type="caution">
    <text evidence="1">The sequence shown here is derived from an EMBL/GenBank/DDBJ whole genome shotgun (WGS) entry which is preliminary data.</text>
</comment>
<keyword evidence="2" id="KW-1185">Reference proteome</keyword>
<keyword evidence="1" id="KW-0670">Pyruvate</keyword>
<gene>
    <name evidence="1" type="primary">PDPR_3</name>
    <name evidence="1" type="ORF">CEXT_433851</name>
</gene>
<reference evidence="1 2" key="1">
    <citation type="submission" date="2021-06" db="EMBL/GenBank/DDBJ databases">
        <title>Caerostris extrusa draft genome.</title>
        <authorList>
            <person name="Kono N."/>
            <person name="Arakawa K."/>
        </authorList>
    </citation>
    <scope>NUCLEOTIDE SEQUENCE [LARGE SCALE GENOMIC DNA]</scope>
</reference>
<dbReference type="EMBL" id="BPLR01015881">
    <property type="protein sequence ID" value="GIY79383.1"/>
    <property type="molecule type" value="Genomic_DNA"/>
</dbReference>
<proteinExistence type="predicted"/>
<organism evidence="1 2">
    <name type="scientific">Caerostris extrusa</name>
    <name type="common">Bark spider</name>
    <name type="synonym">Caerostris bankana</name>
    <dbReference type="NCBI Taxonomy" id="172846"/>
    <lineage>
        <taxon>Eukaryota</taxon>
        <taxon>Metazoa</taxon>
        <taxon>Ecdysozoa</taxon>
        <taxon>Arthropoda</taxon>
        <taxon>Chelicerata</taxon>
        <taxon>Arachnida</taxon>
        <taxon>Araneae</taxon>
        <taxon>Araneomorphae</taxon>
        <taxon>Entelegynae</taxon>
        <taxon>Araneoidea</taxon>
        <taxon>Araneidae</taxon>
        <taxon>Caerostris</taxon>
    </lineage>
</organism>